<accession>A0ABY7VHK2</accession>
<proteinExistence type="inferred from homology"/>
<sequence length="285" mass="31713">MVLSPERILKCKRALLRLAKPLLTACFPLILGACSTGPSAGGQAEKGPYEIAAENPGPSLVSYQSPDDPLRFINEPIFSFNDKLYRYLLSPLASGYEAVVPAAVDNSISNFFYNLREPLYALNHLLQGNVAQSGNSLSRVLLNSTLGLLGLFDPASRLMDIKRHKTTFGDTLASYGIGHGTYLVLPFLGPSDIRDTGSLSFNYLLHPLNFIKDEDAARQLLLFDGLHSQAPVLSHYPQIMADIENPYEFIRNLYMQNLRRDGQDRRKEIFKTEQQKQTATHAPVE</sequence>
<dbReference type="PROSITE" id="PS51257">
    <property type="entry name" value="PROKAR_LIPOPROTEIN"/>
    <property type="match status" value="1"/>
</dbReference>
<dbReference type="PANTHER" id="PTHR30035:SF3">
    <property type="entry name" value="INTERMEMBRANE PHOSPHOLIPID TRANSPORT SYSTEM LIPOPROTEIN MLAA"/>
    <property type="match status" value="1"/>
</dbReference>
<dbReference type="InterPro" id="IPR007428">
    <property type="entry name" value="MlaA"/>
</dbReference>
<keyword evidence="4" id="KW-1185">Reference proteome</keyword>
<dbReference type="Proteomes" id="UP001215231">
    <property type="component" value="Chromosome"/>
</dbReference>
<name>A0ABY7VHK2_9GAMM</name>
<keyword evidence="3" id="KW-0449">Lipoprotein</keyword>
<dbReference type="RefSeq" id="WP_274052800.1">
    <property type="nucleotide sequence ID" value="NZ_CP059693.1"/>
</dbReference>
<dbReference type="PANTHER" id="PTHR30035">
    <property type="entry name" value="LIPOPROTEIN VACJ-RELATED"/>
    <property type="match status" value="1"/>
</dbReference>
<gene>
    <name evidence="3" type="ORF">H3N35_03285</name>
</gene>
<protein>
    <submittedName>
        <fullName evidence="3">VacJ family lipoprotein</fullName>
    </submittedName>
</protein>
<organism evidence="3 4">
    <name type="scientific">Thalassomonas haliotis</name>
    <dbReference type="NCBI Taxonomy" id="485448"/>
    <lineage>
        <taxon>Bacteria</taxon>
        <taxon>Pseudomonadati</taxon>
        <taxon>Pseudomonadota</taxon>
        <taxon>Gammaproteobacteria</taxon>
        <taxon>Alteromonadales</taxon>
        <taxon>Colwelliaceae</taxon>
        <taxon>Thalassomonas</taxon>
    </lineage>
</organism>
<keyword evidence="2" id="KW-0732">Signal</keyword>
<evidence type="ECO:0000256" key="2">
    <source>
        <dbReference type="ARBA" id="ARBA00022729"/>
    </source>
</evidence>
<evidence type="ECO:0000313" key="3">
    <source>
        <dbReference type="EMBL" id="WDE12520.1"/>
    </source>
</evidence>
<dbReference type="EMBL" id="CP059693">
    <property type="protein sequence ID" value="WDE12520.1"/>
    <property type="molecule type" value="Genomic_DNA"/>
</dbReference>
<comment type="similarity">
    <text evidence="1">Belongs to the MlaA family.</text>
</comment>
<dbReference type="Pfam" id="PF04333">
    <property type="entry name" value="MlaA"/>
    <property type="match status" value="1"/>
</dbReference>
<evidence type="ECO:0000256" key="1">
    <source>
        <dbReference type="ARBA" id="ARBA00010634"/>
    </source>
</evidence>
<dbReference type="PRINTS" id="PR01805">
    <property type="entry name" value="VACJLIPOPROT"/>
</dbReference>
<evidence type="ECO:0000313" key="4">
    <source>
        <dbReference type="Proteomes" id="UP001215231"/>
    </source>
</evidence>
<reference evidence="3 4" key="1">
    <citation type="journal article" date="2022" name="Mar. Drugs">
        <title>Bioassay-Guided Fractionation Leads to the Detection of Cholic Acid Generated by the Rare Thalassomonas sp.</title>
        <authorList>
            <person name="Pheiffer F."/>
            <person name="Schneider Y.K."/>
            <person name="Hansen E.H."/>
            <person name="Andersen J.H."/>
            <person name="Isaksson J."/>
            <person name="Busche T."/>
            <person name="R C."/>
            <person name="Kalinowski J."/>
            <person name="Zyl L.V."/>
            <person name="Trindade M."/>
        </authorList>
    </citation>
    <scope>NUCLEOTIDE SEQUENCE [LARGE SCALE GENOMIC DNA]</scope>
    <source>
        <strain evidence="3 4">A5K-61T</strain>
    </source>
</reference>